<accession>A0A4Q1KPG0</accession>
<protein>
    <submittedName>
        <fullName evidence="1">Uncharacterized protein</fullName>
    </submittedName>
</protein>
<dbReference type="Proteomes" id="UP000289734">
    <property type="component" value="Unassembled WGS sequence"/>
</dbReference>
<sequence length="160" mass="18554">MEDLRYTAIGYYNEKNNKITLELGIPAEIVPKSELSFYNLSVKLSINHFLNVLMINLKRPNTEIQEINNYEYKLEIDLKNDTIISEYNEPVLDLSQPEILVLLVHDDDISSDSIREIKDNVFKYYGIAKFKSFYISNAYQKKGSPILGRPRTIGMSIIKK</sequence>
<evidence type="ECO:0000313" key="2">
    <source>
        <dbReference type="Proteomes" id="UP000289734"/>
    </source>
</evidence>
<organism evidence="1 2">
    <name type="scientific">Flavobacterium piscinae</name>
    <dbReference type="NCBI Taxonomy" id="2506424"/>
    <lineage>
        <taxon>Bacteria</taxon>
        <taxon>Pseudomonadati</taxon>
        <taxon>Bacteroidota</taxon>
        <taxon>Flavobacteriia</taxon>
        <taxon>Flavobacteriales</taxon>
        <taxon>Flavobacteriaceae</taxon>
        <taxon>Flavobacterium</taxon>
    </lineage>
</organism>
<gene>
    <name evidence="1" type="ORF">EQG68_10740</name>
</gene>
<dbReference type="AlphaFoldDB" id="A0A4Q1KPG0"/>
<comment type="caution">
    <text evidence="1">The sequence shown here is derived from an EMBL/GenBank/DDBJ whole genome shotgun (WGS) entry which is preliminary data.</text>
</comment>
<keyword evidence="2" id="KW-1185">Reference proteome</keyword>
<reference evidence="2" key="1">
    <citation type="submission" date="2019-01" db="EMBL/GenBank/DDBJ databases">
        <title>Cytophagaceae bacterium strain CAR-16.</title>
        <authorList>
            <person name="Chen W.-M."/>
        </authorList>
    </citation>
    <scope>NUCLEOTIDE SEQUENCE [LARGE SCALE GENOMIC DNA]</scope>
    <source>
        <strain evidence="2">ICH-30</strain>
    </source>
</reference>
<dbReference type="RefSeq" id="WP_129464888.1">
    <property type="nucleotide sequence ID" value="NZ_JACSXZ010000001.1"/>
</dbReference>
<dbReference type="EMBL" id="SBKQ01000010">
    <property type="protein sequence ID" value="RXR31350.1"/>
    <property type="molecule type" value="Genomic_DNA"/>
</dbReference>
<proteinExistence type="predicted"/>
<dbReference type="OrthoDB" id="9886314at2"/>
<evidence type="ECO:0000313" key="1">
    <source>
        <dbReference type="EMBL" id="RXR31350.1"/>
    </source>
</evidence>
<name>A0A4Q1KPG0_9FLAO</name>